<dbReference type="EMBL" id="OFSM01000027">
    <property type="protein sequence ID" value="SOY31554.1"/>
    <property type="molecule type" value="Genomic_DNA"/>
</dbReference>
<keyword evidence="1" id="KW-0812">Transmembrane</keyword>
<gene>
    <name evidence="2" type="ORF">AMURIS_04298</name>
</gene>
<keyword evidence="3" id="KW-1185">Reference proteome</keyword>
<evidence type="ECO:0008006" key="4">
    <source>
        <dbReference type="Google" id="ProtNLM"/>
    </source>
</evidence>
<organism evidence="2 3">
    <name type="scientific">Acetatifactor muris</name>
    <dbReference type="NCBI Taxonomy" id="879566"/>
    <lineage>
        <taxon>Bacteria</taxon>
        <taxon>Bacillati</taxon>
        <taxon>Bacillota</taxon>
        <taxon>Clostridia</taxon>
        <taxon>Lachnospirales</taxon>
        <taxon>Lachnospiraceae</taxon>
        <taxon>Acetatifactor</taxon>
    </lineage>
</organism>
<keyword evidence="1" id="KW-0472">Membrane</keyword>
<feature type="transmembrane region" description="Helical" evidence="1">
    <location>
        <begin position="118"/>
        <end position="139"/>
    </location>
</feature>
<feature type="transmembrane region" description="Helical" evidence="1">
    <location>
        <begin position="273"/>
        <end position="298"/>
    </location>
</feature>
<keyword evidence="1" id="KW-1133">Transmembrane helix</keyword>
<name>A0A2K4ZM35_9FIRM</name>
<proteinExistence type="predicted"/>
<evidence type="ECO:0000313" key="3">
    <source>
        <dbReference type="Proteomes" id="UP000236311"/>
    </source>
</evidence>
<feature type="transmembrane region" description="Helical" evidence="1">
    <location>
        <begin position="92"/>
        <end position="111"/>
    </location>
</feature>
<feature type="transmembrane region" description="Helical" evidence="1">
    <location>
        <begin position="67"/>
        <end position="86"/>
    </location>
</feature>
<sequence length="427" mass="48863">MNIKKIRLFNELLTEQMNHWMLYPLMLMVMGISRKMQGEGEPNLLVWLLCGLIPPVFLLLRCSVKHLILFVLLHLAVVSAIIALVLMPQMLLIERIVCIVCALGYALYSLVQRLKNNTLYTGAIQLPFAVAISAFSALLQHYQGTEGWEHYYLFSLIAEIALYFIIYYIEHYLDFLAMNNSSAGFLPAREMFHSGMGLVLLYTTLGTVLLLLGSQFEWVSGILQPIKVLLLRLLRFLFSLGGSEEQQTEIPVEEPVNTGMGAMPLPGGGESHWIWKVLEFIVIAAFFLGSLCVVIFLIRKFIQVIRKYMHLQFSERTSQSEEDAFDFREKCELEKSADKERKSLFSVLSPKERIRKLYKKKVLQSAAGKAEEDRSRLGLYTAKEWEEKLETEGMAEIYQLARYSGREMTGAEVKKMKEACRQSNTLL</sequence>
<dbReference type="Proteomes" id="UP000236311">
    <property type="component" value="Unassembled WGS sequence"/>
</dbReference>
<accession>A0A2K4ZM35</accession>
<feature type="transmembrane region" description="Helical" evidence="1">
    <location>
        <begin position="191"/>
        <end position="212"/>
    </location>
</feature>
<feature type="transmembrane region" description="Helical" evidence="1">
    <location>
        <begin position="151"/>
        <end position="170"/>
    </location>
</feature>
<feature type="transmembrane region" description="Helical" evidence="1">
    <location>
        <begin position="44"/>
        <end position="60"/>
    </location>
</feature>
<dbReference type="AlphaFoldDB" id="A0A2K4ZM35"/>
<evidence type="ECO:0000313" key="2">
    <source>
        <dbReference type="EMBL" id="SOY31554.1"/>
    </source>
</evidence>
<dbReference type="OrthoDB" id="9827087at2"/>
<dbReference type="RefSeq" id="WP_103241536.1">
    <property type="nucleotide sequence ID" value="NZ_JANJZD010000027.1"/>
</dbReference>
<reference evidence="2 3" key="1">
    <citation type="submission" date="2018-01" db="EMBL/GenBank/DDBJ databases">
        <authorList>
            <person name="Gaut B.S."/>
            <person name="Morton B.R."/>
            <person name="Clegg M.T."/>
            <person name="Duvall M.R."/>
        </authorList>
    </citation>
    <scope>NUCLEOTIDE SEQUENCE [LARGE SCALE GENOMIC DNA]</scope>
    <source>
        <strain evidence="2">GP69</strain>
    </source>
</reference>
<evidence type="ECO:0000256" key="1">
    <source>
        <dbReference type="SAM" id="Phobius"/>
    </source>
</evidence>
<protein>
    <recommendedName>
        <fullName evidence="4">DUF4129 domain-containing protein</fullName>
    </recommendedName>
</protein>
<feature type="transmembrane region" description="Helical" evidence="1">
    <location>
        <begin position="20"/>
        <end position="38"/>
    </location>
</feature>